<dbReference type="Pfam" id="PF01636">
    <property type="entry name" value="APH"/>
    <property type="match status" value="1"/>
</dbReference>
<dbReference type="Gene3D" id="3.90.1200.10">
    <property type="match status" value="1"/>
</dbReference>
<dbReference type="InterPro" id="IPR011009">
    <property type="entry name" value="Kinase-like_dom_sf"/>
</dbReference>
<dbReference type="RefSeq" id="WP_263594996.1">
    <property type="nucleotide sequence ID" value="NZ_CP107020.1"/>
</dbReference>
<organism evidence="2 3">
    <name type="scientific">Brachybacterium huguangmaarense</name>
    <dbReference type="NCBI Taxonomy" id="1652028"/>
    <lineage>
        <taxon>Bacteria</taxon>
        <taxon>Bacillati</taxon>
        <taxon>Actinomycetota</taxon>
        <taxon>Actinomycetes</taxon>
        <taxon>Micrococcales</taxon>
        <taxon>Dermabacteraceae</taxon>
        <taxon>Brachybacterium</taxon>
    </lineage>
</organism>
<feature type="domain" description="Aminoglycoside phosphotransferase" evidence="1">
    <location>
        <begin position="31"/>
        <end position="256"/>
    </location>
</feature>
<evidence type="ECO:0000313" key="2">
    <source>
        <dbReference type="EMBL" id="UYG17788.1"/>
    </source>
</evidence>
<sequence length="315" mass="33022">MPTRLTWGDLPDTVHARVEGVLGERVVATRGATGGFSPSTAEIVRGVSGRAVFVKAVRAVDNPDSIVLNRREADVLAAVPGAAPVPALLAVFEEGPWLVLVTEAAAGAVPELPWDAGQLDAVLAALDELQEDTTPCPVPGLPPIGELLGEDLLGFERVAADPPADLDPWIAARLGALRAAAREGIAAHGGDTLVHGDLRADNLLIAGDGADGRAGAVRFVDWAWASRGSRVADAVQLLASVEDPQGVLDVNGRLDAVLDRHGVPREVGTAMLTAILGFFVDAARIPDSATVPGLRAHRTRRRDALLATVRERWDR</sequence>
<proteinExistence type="predicted"/>
<dbReference type="SUPFAM" id="SSF56112">
    <property type="entry name" value="Protein kinase-like (PK-like)"/>
    <property type="match status" value="1"/>
</dbReference>
<dbReference type="InterPro" id="IPR002575">
    <property type="entry name" value="Aminoglycoside_PTrfase"/>
</dbReference>
<protein>
    <submittedName>
        <fullName evidence="2">Aminoglycoside phosphotransferase family protein</fullName>
    </submittedName>
</protein>
<reference evidence="2" key="1">
    <citation type="submission" date="2022-10" db="EMBL/GenBank/DDBJ databases">
        <title>Whole-Genome Sequencing of Brachybacterium huguangmaarense BRM-3, Isolated from Betula schmidtii.</title>
        <authorList>
            <person name="Haam D."/>
        </authorList>
    </citation>
    <scope>NUCLEOTIDE SEQUENCE</scope>
    <source>
        <strain evidence="2">BRM-3</strain>
    </source>
</reference>
<dbReference type="EMBL" id="CP107020">
    <property type="protein sequence ID" value="UYG17788.1"/>
    <property type="molecule type" value="Genomic_DNA"/>
</dbReference>
<keyword evidence="3" id="KW-1185">Reference proteome</keyword>
<evidence type="ECO:0000313" key="3">
    <source>
        <dbReference type="Proteomes" id="UP001164305"/>
    </source>
</evidence>
<dbReference type="Proteomes" id="UP001164305">
    <property type="component" value="Chromosome"/>
</dbReference>
<name>A0ABY6G551_9MICO</name>
<accession>A0ABY6G551</accession>
<evidence type="ECO:0000259" key="1">
    <source>
        <dbReference type="Pfam" id="PF01636"/>
    </source>
</evidence>
<gene>
    <name evidence="2" type="ORF">BRM3_05030</name>
</gene>